<name>R1IQL5_9GAMM</name>
<comment type="caution">
    <text evidence="1">The sequence shown here is derived from an EMBL/GenBank/DDBJ whole genome shotgun (WGS) entry which is preliminary data.</text>
</comment>
<reference evidence="1 2" key="1">
    <citation type="journal article" date="2014" name="PLoS ONE">
        <title>Grimontia indica AK16(T), sp. nov., Isolated from a Seawater Sample Reports the Presence of Pathogenic Genes Similar to Vibrio Genus.</title>
        <authorList>
            <person name="Singh A."/>
            <person name="Vaidya B."/>
            <person name="Khatri I."/>
            <person name="Srinivas T.N."/>
            <person name="Subramanian S."/>
            <person name="Korpole S."/>
            <person name="Pinnaka A.K."/>
        </authorList>
    </citation>
    <scope>NUCLEOTIDE SEQUENCE [LARGE SCALE GENOMIC DNA]</scope>
    <source>
        <strain evidence="1 2">AK16</strain>
    </source>
</reference>
<organism evidence="1 2">
    <name type="scientific">Grimontia indica</name>
    <dbReference type="NCBI Taxonomy" id="1056512"/>
    <lineage>
        <taxon>Bacteria</taxon>
        <taxon>Pseudomonadati</taxon>
        <taxon>Pseudomonadota</taxon>
        <taxon>Gammaproteobacteria</taxon>
        <taxon>Vibrionales</taxon>
        <taxon>Vibrionaceae</taxon>
        <taxon>Grimontia</taxon>
    </lineage>
</organism>
<keyword evidence="2" id="KW-1185">Reference proteome</keyword>
<dbReference type="Proteomes" id="UP000011223">
    <property type="component" value="Unassembled WGS sequence"/>
</dbReference>
<sequence>MLSKPASAGFSFPADWRKHSNCGDILTQLPFPGWSGYYNLKRRFDTFVSLSELI</sequence>
<evidence type="ECO:0000313" key="2">
    <source>
        <dbReference type="Proteomes" id="UP000011223"/>
    </source>
</evidence>
<evidence type="ECO:0000313" key="1">
    <source>
        <dbReference type="EMBL" id="EOD77660.1"/>
    </source>
</evidence>
<accession>R1IQL5</accession>
<gene>
    <name evidence="1" type="ORF">D515_03662</name>
</gene>
<dbReference type="AlphaFoldDB" id="R1IQL5"/>
<dbReference type="EMBL" id="ANFM02000046">
    <property type="protein sequence ID" value="EOD77660.1"/>
    <property type="molecule type" value="Genomic_DNA"/>
</dbReference>
<proteinExistence type="predicted"/>
<protein>
    <submittedName>
        <fullName evidence="1">Uncharacterized protein</fullName>
    </submittedName>
</protein>